<dbReference type="Proteomes" id="UP000253141">
    <property type="component" value="Unassembled WGS sequence"/>
</dbReference>
<gene>
    <name evidence="3" type="ORF">DVG78_28850</name>
</gene>
<dbReference type="Gene3D" id="1.25.10.10">
    <property type="entry name" value="Leucine-rich Repeat Variant"/>
    <property type="match status" value="2"/>
</dbReference>
<dbReference type="InterPro" id="IPR000595">
    <property type="entry name" value="cNMP-bd_dom"/>
</dbReference>
<dbReference type="SUPFAM" id="SSF51206">
    <property type="entry name" value="cAMP-binding domain-like"/>
    <property type="match status" value="1"/>
</dbReference>
<evidence type="ECO:0000313" key="3">
    <source>
        <dbReference type="EMBL" id="RDB02403.1"/>
    </source>
</evidence>
<comment type="caution">
    <text evidence="3">The sequence shown here is derived from an EMBL/GenBank/DDBJ whole genome shotgun (WGS) entry which is preliminary data.</text>
</comment>
<feature type="transmembrane region" description="Helical" evidence="1">
    <location>
        <begin position="300"/>
        <end position="323"/>
    </location>
</feature>
<dbReference type="Gene3D" id="2.60.120.10">
    <property type="entry name" value="Jelly Rolls"/>
    <property type="match status" value="1"/>
</dbReference>
<dbReference type="PROSITE" id="PS00889">
    <property type="entry name" value="CNMP_BINDING_2"/>
    <property type="match status" value="1"/>
</dbReference>
<dbReference type="Pfam" id="PF13646">
    <property type="entry name" value="HEAT_2"/>
    <property type="match status" value="1"/>
</dbReference>
<proteinExistence type="predicted"/>
<dbReference type="InterPro" id="IPR014710">
    <property type="entry name" value="RmlC-like_jellyroll"/>
</dbReference>
<feature type="transmembrane region" description="Helical" evidence="1">
    <location>
        <begin position="53"/>
        <end position="72"/>
    </location>
</feature>
<keyword evidence="1" id="KW-0472">Membrane</keyword>
<organism evidence="3 4">
    <name type="scientific">Runella aurantiaca</name>
    <dbReference type="NCBI Taxonomy" id="2282308"/>
    <lineage>
        <taxon>Bacteria</taxon>
        <taxon>Pseudomonadati</taxon>
        <taxon>Bacteroidota</taxon>
        <taxon>Cytophagia</taxon>
        <taxon>Cytophagales</taxon>
        <taxon>Spirosomataceae</taxon>
        <taxon>Runella</taxon>
    </lineage>
</organism>
<dbReference type="InterPro" id="IPR018490">
    <property type="entry name" value="cNMP-bd_dom_sf"/>
</dbReference>
<dbReference type="RefSeq" id="WP_114464483.1">
    <property type="nucleotide sequence ID" value="NZ_QPIW01000044.1"/>
</dbReference>
<feature type="transmembrane region" description="Helical" evidence="1">
    <location>
        <begin position="111"/>
        <end position="134"/>
    </location>
</feature>
<reference evidence="3 4" key="1">
    <citation type="submission" date="2018-07" db="EMBL/GenBank/DDBJ databases">
        <title>Genome analysis of Runella aurantiaca.</title>
        <authorList>
            <person name="Yang X."/>
        </authorList>
    </citation>
    <scope>NUCLEOTIDE SEQUENCE [LARGE SCALE GENOMIC DNA]</scope>
    <source>
        <strain evidence="3 4">YX9</strain>
    </source>
</reference>
<feature type="transmembrane region" description="Helical" evidence="1">
    <location>
        <begin position="20"/>
        <end position="41"/>
    </location>
</feature>
<dbReference type="AlphaFoldDB" id="A0A369I4F9"/>
<evidence type="ECO:0000313" key="4">
    <source>
        <dbReference type="Proteomes" id="UP000253141"/>
    </source>
</evidence>
<feature type="transmembrane region" description="Helical" evidence="1">
    <location>
        <begin position="265"/>
        <end position="288"/>
    </location>
</feature>
<feature type="transmembrane region" description="Helical" evidence="1">
    <location>
        <begin position="223"/>
        <end position="245"/>
    </location>
</feature>
<dbReference type="PANTHER" id="PTHR23011:SF28">
    <property type="entry name" value="CYCLIC NUCLEOTIDE-BINDING DOMAIN CONTAINING PROTEIN"/>
    <property type="match status" value="1"/>
</dbReference>
<dbReference type="InterPro" id="IPR011989">
    <property type="entry name" value="ARM-like"/>
</dbReference>
<dbReference type="SUPFAM" id="SSF48371">
    <property type="entry name" value="ARM repeat"/>
    <property type="match status" value="1"/>
</dbReference>
<feature type="transmembrane region" description="Helical" evidence="1">
    <location>
        <begin position="146"/>
        <end position="168"/>
    </location>
</feature>
<sequence length="1038" mass="115933">MSSASLYRSLGVRADEIRTVGLFFLHHFFLGFGTMLIYVSANVILLENHPESSLPLAYMASAVGMMVIGKVYTYFEHHLRLNQLVIRVLWAVIVLTAVILLLVIFGHSVTAAVAIMVGFRSIYLLTNLEFWGVSAVVFDVRQSKRLFGVISAGDMPAKALGGMLAVLIHGHTELIFMLFLAFGFFWAAMYTAVLTFRSHHVTTAHGSDAPIRRRPMPRLITQLFGGSELIFAMCLSLTAVAIMATGVEYAFFINVKYKLHSQAEVMTYLGGVLTLTYLLATFVKLVVSRQTIDYFGINKVLALLPVGGLGVAVSLGVIFLMGYDESVQLVAYCFVYLGFEVVRRALFDPVFLVLFQPLSPHQRLRGHTLAKGFYEPLGLGLGGLMLYLSHHWWQGGQWFLVEEIVVGAVFALWFLRRTYLQYVATLQEALSKRFVAAEDLAIPDEAVKAVLKNLHSDKPKEVINAVEWLSSTPAHGVPHSKLHDYITELFTHRDDRVRLAALEAVDKLGLELKPAQLKKLALEDYSPLIREVAARIVSKNTPSIGNELLYTPDMAVRKGAILGLLTGEPNQSFALTALEAMRQNSNANSQLATLTIVRSLKLTRYVDFVKESFVHPDVEVVRAAIETSGVLPSAVLSAQLVDFLSEKNSWRLAAKSLASVEKEALPLLTERLTKITSPDLERRIVAVCALMQSKEAYQLLLQLLQRPHVSVRTAALHALRNFDTSKEASLFEKLLHEELLLAQRLLHGQAESIEADLKNSLMYEQEVTIQRIFGLLMQRYDPDLIASTQNSVLHSSRERRANSLELLENSVPRQVYGSLHALLDDVSDAEKINRIDVQMGIFSAKDSIKDYILQQGARHFTYWTIRLTLRGVSPAQLFNYPDLQLMSHSSATAKVSITERVMVLKNTDLFAETPENVLSSIAPIMKEVNYLEGQTIFEKGDLGTSMFVIYEGEVGIYDGQVQLATFGRGDVFGELALLDAEPRSAAVVSLSDVQLFRVDQADFYDLMDERGEVLRNIIRILCQRIRNQNTKLRMMAAK</sequence>
<dbReference type="CDD" id="cd00038">
    <property type="entry name" value="CAP_ED"/>
    <property type="match status" value="1"/>
</dbReference>
<dbReference type="CDD" id="cd06174">
    <property type="entry name" value="MFS"/>
    <property type="match status" value="1"/>
</dbReference>
<evidence type="ECO:0000259" key="2">
    <source>
        <dbReference type="PROSITE" id="PS50042"/>
    </source>
</evidence>
<protein>
    <submittedName>
        <fullName evidence="3">Crp/Fnr family transcriptional regulator</fullName>
    </submittedName>
</protein>
<accession>A0A369I4F9</accession>
<keyword evidence="1" id="KW-1133">Transmembrane helix</keyword>
<dbReference type="PRINTS" id="PR00103">
    <property type="entry name" value="CAMPKINASE"/>
</dbReference>
<feature type="domain" description="Cyclic nucleotide-binding" evidence="2">
    <location>
        <begin position="909"/>
        <end position="1024"/>
    </location>
</feature>
<feature type="transmembrane region" description="Helical" evidence="1">
    <location>
        <begin position="84"/>
        <end position="105"/>
    </location>
</feature>
<feature type="transmembrane region" description="Helical" evidence="1">
    <location>
        <begin position="174"/>
        <end position="196"/>
    </location>
</feature>
<keyword evidence="4" id="KW-1185">Reference proteome</keyword>
<name>A0A369I4F9_9BACT</name>
<dbReference type="Pfam" id="PF00027">
    <property type="entry name" value="cNMP_binding"/>
    <property type="match status" value="1"/>
</dbReference>
<dbReference type="OrthoDB" id="9810708at2"/>
<keyword evidence="1" id="KW-0812">Transmembrane</keyword>
<dbReference type="InterPro" id="IPR018488">
    <property type="entry name" value="cNMP-bd_CS"/>
</dbReference>
<dbReference type="EMBL" id="QPIW01000044">
    <property type="protein sequence ID" value="RDB02403.1"/>
    <property type="molecule type" value="Genomic_DNA"/>
</dbReference>
<dbReference type="InterPro" id="IPR016024">
    <property type="entry name" value="ARM-type_fold"/>
</dbReference>
<dbReference type="PANTHER" id="PTHR23011">
    <property type="entry name" value="CYCLIC NUCLEOTIDE-BINDING DOMAIN CONTAINING PROTEIN"/>
    <property type="match status" value="1"/>
</dbReference>
<evidence type="ECO:0000256" key="1">
    <source>
        <dbReference type="SAM" id="Phobius"/>
    </source>
</evidence>
<dbReference type="PROSITE" id="PS50042">
    <property type="entry name" value="CNMP_BINDING_3"/>
    <property type="match status" value="1"/>
</dbReference>
<dbReference type="SMART" id="SM00100">
    <property type="entry name" value="cNMP"/>
    <property type="match status" value="1"/>
</dbReference>